<comment type="caution">
    <text evidence="2">The sequence shown here is derived from an EMBL/GenBank/DDBJ whole genome shotgun (WGS) entry which is preliminary data.</text>
</comment>
<protein>
    <submittedName>
        <fullName evidence="2">Uncharacterized protein</fullName>
    </submittedName>
</protein>
<proteinExistence type="predicted"/>
<accession>A0A8J3VUI4</accession>
<gene>
    <name evidence="2" type="ORF">Raf01_77590</name>
</gene>
<keyword evidence="1" id="KW-1133">Transmembrane helix</keyword>
<dbReference type="EMBL" id="BONZ01000082">
    <property type="protein sequence ID" value="GIH19587.1"/>
    <property type="molecule type" value="Genomic_DNA"/>
</dbReference>
<reference evidence="2" key="1">
    <citation type="submission" date="2021-01" db="EMBL/GenBank/DDBJ databases">
        <title>Whole genome shotgun sequence of Rugosimonospora africana NBRC 104875.</title>
        <authorList>
            <person name="Komaki H."/>
            <person name="Tamura T."/>
        </authorList>
    </citation>
    <scope>NUCLEOTIDE SEQUENCE</scope>
    <source>
        <strain evidence="2">NBRC 104875</strain>
    </source>
</reference>
<keyword evidence="3" id="KW-1185">Reference proteome</keyword>
<sequence>MGAPLARAVGDVADYLAAAAFVAAQLGVRLGSRIGERRREAAQRVAGAALIALGLFLIAERLLS</sequence>
<feature type="transmembrane region" description="Helical" evidence="1">
    <location>
        <begin position="44"/>
        <end position="63"/>
    </location>
</feature>
<evidence type="ECO:0000313" key="3">
    <source>
        <dbReference type="Proteomes" id="UP000642748"/>
    </source>
</evidence>
<feature type="transmembrane region" description="Helical" evidence="1">
    <location>
        <begin position="12"/>
        <end position="32"/>
    </location>
</feature>
<evidence type="ECO:0000313" key="2">
    <source>
        <dbReference type="EMBL" id="GIH19587.1"/>
    </source>
</evidence>
<evidence type="ECO:0000256" key="1">
    <source>
        <dbReference type="SAM" id="Phobius"/>
    </source>
</evidence>
<dbReference type="AlphaFoldDB" id="A0A8J3VUI4"/>
<name>A0A8J3VUI4_9ACTN</name>
<keyword evidence="1" id="KW-0812">Transmembrane</keyword>
<keyword evidence="1" id="KW-0472">Membrane</keyword>
<dbReference type="Proteomes" id="UP000642748">
    <property type="component" value="Unassembled WGS sequence"/>
</dbReference>
<dbReference type="RefSeq" id="WP_203923036.1">
    <property type="nucleotide sequence ID" value="NZ_BONZ01000082.1"/>
</dbReference>
<organism evidence="2 3">
    <name type="scientific">Rugosimonospora africana</name>
    <dbReference type="NCBI Taxonomy" id="556532"/>
    <lineage>
        <taxon>Bacteria</taxon>
        <taxon>Bacillati</taxon>
        <taxon>Actinomycetota</taxon>
        <taxon>Actinomycetes</taxon>
        <taxon>Micromonosporales</taxon>
        <taxon>Micromonosporaceae</taxon>
        <taxon>Rugosimonospora</taxon>
    </lineage>
</organism>